<dbReference type="Pfam" id="PF01061">
    <property type="entry name" value="ABC2_membrane"/>
    <property type="match status" value="1"/>
</dbReference>
<evidence type="ECO:0000256" key="1">
    <source>
        <dbReference type="ARBA" id="ARBA00004141"/>
    </source>
</evidence>
<keyword evidence="8" id="KW-0862">Zinc</keyword>
<dbReference type="SMART" id="SM00184">
    <property type="entry name" value="RING"/>
    <property type="match status" value="1"/>
</dbReference>
<dbReference type="AlphaFoldDB" id="A0A9E7GJE7"/>
<dbReference type="Proteomes" id="UP001055439">
    <property type="component" value="Chromosome 6"/>
</dbReference>
<dbReference type="GO" id="GO:0005524">
    <property type="term" value="F:ATP binding"/>
    <property type="evidence" value="ECO:0007669"/>
    <property type="project" value="UniProtKB-KW"/>
</dbReference>
<dbReference type="InterPro" id="IPR013083">
    <property type="entry name" value="Znf_RING/FYVE/PHD"/>
</dbReference>
<dbReference type="PROSITE" id="PS50089">
    <property type="entry name" value="ZF_RING_2"/>
    <property type="match status" value="1"/>
</dbReference>
<dbReference type="Gene3D" id="3.40.50.300">
    <property type="entry name" value="P-loop containing nucleotide triphosphate hydrolases"/>
    <property type="match status" value="1"/>
</dbReference>
<name>A0A9E7GJE7_9LILI</name>
<evidence type="ECO:0000313" key="14">
    <source>
        <dbReference type="Proteomes" id="UP001055439"/>
    </source>
</evidence>
<evidence type="ECO:0000259" key="11">
    <source>
        <dbReference type="PROSITE" id="PS50089"/>
    </source>
</evidence>
<dbReference type="Gene3D" id="3.30.40.10">
    <property type="entry name" value="Zinc/RING finger domain, C3HC4 (zinc finger)"/>
    <property type="match status" value="1"/>
</dbReference>
<dbReference type="SUPFAM" id="SSF52540">
    <property type="entry name" value="P-loop containing nucleoside triphosphate hydrolases"/>
    <property type="match status" value="1"/>
</dbReference>
<evidence type="ECO:0000256" key="10">
    <source>
        <dbReference type="SAM" id="Phobius"/>
    </source>
</evidence>
<evidence type="ECO:0000256" key="7">
    <source>
        <dbReference type="ARBA" id="ARBA00023136"/>
    </source>
</evidence>
<protein>
    <submittedName>
        <fullName evidence="13">ABC-2 type transporter</fullName>
    </submittedName>
</protein>
<dbReference type="PANTHER" id="PTHR48041">
    <property type="entry name" value="ABC TRANSPORTER G FAMILY MEMBER 28"/>
    <property type="match status" value="1"/>
</dbReference>
<dbReference type="OrthoDB" id="66620at2759"/>
<evidence type="ECO:0000313" key="13">
    <source>
        <dbReference type="EMBL" id="URE12213.1"/>
    </source>
</evidence>
<dbReference type="PANTHER" id="PTHR48041:SF27">
    <property type="entry name" value="ABC TRANSPORTER G FAMILY MEMBER 8"/>
    <property type="match status" value="1"/>
</dbReference>
<dbReference type="Pfam" id="PF13639">
    <property type="entry name" value="zf-RING_2"/>
    <property type="match status" value="1"/>
</dbReference>
<evidence type="ECO:0000256" key="5">
    <source>
        <dbReference type="ARBA" id="ARBA00022840"/>
    </source>
</evidence>
<evidence type="ECO:0000256" key="4">
    <source>
        <dbReference type="ARBA" id="ARBA00022741"/>
    </source>
</evidence>
<sequence>MWPPVRPHSLPSAAMSTYASSNGAAPSTTPSSSLFTSLALPFAVAIALGLLVLLSAFLLASYVCCRGEPRSTALDPSAVPVDGIVAPPRIIFVPEVDDRDGSDGRGGGQASGLDQTAIGSYPKFPFSAAKGGDTVCSICLCEYRQGEMLRMMPDCRHHFHLLCIDVWLRLNASCPVCRTSPLPTPVSTPTSTPLSELVPLSHQTTDLLFSPLCYIPFYQQHSVLSFSHHHQEQFCLLSISHTHCSAATTTIAMAEQHSSPPPPSPPQEMKTKTCELAAHSIFYAKPTAVHPLKLFLHPCRPSPPPHYILRDVSLTAHPGEILAIVGPSGAGKSTLLDVLAARTAPTAGYLRLNSSPLHPASFRRLSAHVPQHDASLPLLTVAETFAFAARLLLPRGHASAIIASVLADLRLSRVAHTRLSGSLSGGERRRVSIGLSLLRDPSVLLLDEPTSGLDSSSAHLVLQSLRSVAASRCTTVVLSIHQPSSRLLSSIDSLLLLSNGSVIHHGSLSSLDRFLLSSGFSASSQLNPLEYAMEVLQQLPHPTTTTVKAQRASAAKLKESMIEGEEDLSVHYSSSRVREIVTLYGRCWKLVYRTKQLLLANTLEALIVGFLLGTIYINVSFDDEGMAKRLGLFAFTLTFLLSTTTETLPIFVGERPMLLRETSSGLYRLSSHLIAGTLVFVPYLLAISLLYSVSVYFLTGLCASWSALANFVLIVWALVLTANSFVLFISSLAPDYIAGTSLVTVSLAGFFLFSGYFIAKENMPEYWAFAHYLSPFKYGLDALLANEYGCHANRCFAWAAQEMGGACLVTGRDVLERRGLKEGEGWANLQVLWGFFVFYRLLYWMVLRRRASASKK</sequence>
<comment type="subcellular location">
    <subcellularLocation>
        <location evidence="1">Membrane</location>
        <topology evidence="1">Multi-pass membrane protein</topology>
    </subcellularLocation>
</comment>
<feature type="region of interest" description="Disordered" evidence="9">
    <location>
        <begin position="96"/>
        <end position="116"/>
    </location>
</feature>
<feature type="domain" description="RING-type" evidence="11">
    <location>
        <begin position="136"/>
        <end position="178"/>
    </location>
</feature>
<dbReference type="InterPro" id="IPR013525">
    <property type="entry name" value="ABC2_TM"/>
</dbReference>
<evidence type="ECO:0000256" key="8">
    <source>
        <dbReference type="PROSITE-ProRule" id="PRU00175"/>
    </source>
</evidence>
<dbReference type="InterPro" id="IPR001841">
    <property type="entry name" value="Znf_RING"/>
</dbReference>
<accession>A0A9E7GJE7</accession>
<dbReference type="GO" id="GO:0016020">
    <property type="term" value="C:membrane"/>
    <property type="evidence" value="ECO:0007669"/>
    <property type="project" value="UniProtKB-SubCell"/>
</dbReference>
<dbReference type="EMBL" id="CP097508">
    <property type="protein sequence ID" value="URE12213.1"/>
    <property type="molecule type" value="Genomic_DNA"/>
</dbReference>
<evidence type="ECO:0000256" key="2">
    <source>
        <dbReference type="ARBA" id="ARBA00022448"/>
    </source>
</evidence>
<dbReference type="GO" id="GO:0140359">
    <property type="term" value="F:ABC-type transporter activity"/>
    <property type="evidence" value="ECO:0007669"/>
    <property type="project" value="InterPro"/>
</dbReference>
<reference evidence="13" key="1">
    <citation type="submission" date="2022-05" db="EMBL/GenBank/DDBJ databases">
        <title>The Musa troglodytarum L. genome provides insights into the mechanism of non-climacteric behaviour and enrichment of carotenoids.</title>
        <authorList>
            <person name="Wang J."/>
        </authorList>
    </citation>
    <scope>NUCLEOTIDE SEQUENCE</scope>
    <source>
        <tissue evidence="13">Leaf</tissue>
    </source>
</reference>
<evidence type="ECO:0000256" key="9">
    <source>
        <dbReference type="SAM" id="MobiDB-lite"/>
    </source>
</evidence>
<organism evidence="13 14">
    <name type="scientific">Musa troglodytarum</name>
    <name type="common">fe'i banana</name>
    <dbReference type="NCBI Taxonomy" id="320322"/>
    <lineage>
        <taxon>Eukaryota</taxon>
        <taxon>Viridiplantae</taxon>
        <taxon>Streptophyta</taxon>
        <taxon>Embryophyta</taxon>
        <taxon>Tracheophyta</taxon>
        <taxon>Spermatophyta</taxon>
        <taxon>Magnoliopsida</taxon>
        <taxon>Liliopsida</taxon>
        <taxon>Zingiberales</taxon>
        <taxon>Musaceae</taxon>
        <taxon>Musa</taxon>
    </lineage>
</organism>
<keyword evidence="7 10" id="KW-0472">Membrane</keyword>
<keyword evidence="14" id="KW-1185">Reference proteome</keyword>
<keyword evidence="6 10" id="KW-1133">Transmembrane helix</keyword>
<feature type="domain" description="ABC transporter" evidence="12">
    <location>
        <begin position="289"/>
        <end position="524"/>
    </location>
</feature>
<dbReference type="PROSITE" id="PS50893">
    <property type="entry name" value="ABC_TRANSPORTER_2"/>
    <property type="match status" value="1"/>
</dbReference>
<keyword evidence="8" id="KW-0863">Zinc-finger</keyword>
<dbReference type="PROSITE" id="PS00211">
    <property type="entry name" value="ABC_TRANSPORTER_1"/>
    <property type="match status" value="1"/>
</dbReference>
<dbReference type="GO" id="GO:0008270">
    <property type="term" value="F:zinc ion binding"/>
    <property type="evidence" value="ECO:0007669"/>
    <property type="project" value="UniProtKB-KW"/>
</dbReference>
<gene>
    <name evidence="13" type="ORF">MUK42_23087</name>
</gene>
<feature type="transmembrane region" description="Helical" evidence="10">
    <location>
        <begin position="598"/>
        <end position="619"/>
    </location>
</feature>
<feature type="transmembrane region" description="Helical" evidence="10">
    <location>
        <begin position="736"/>
        <end position="759"/>
    </location>
</feature>
<keyword evidence="2" id="KW-0813">Transport</keyword>
<evidence type="ECO:0000259" key="12">
    <source>
        <dbReference type="PROSITE" id="PS50893"/>
    </source>
</evidence>
<keyword evidence="4" id="KW-0547">Nucleotide-binding</keyword>
<dbReference type="GO" id="GO:0016887">
    <property type="term" value="F:ATP hydrolysis activity"/>
    <property type="evidence" value="ECO:0007669"/>
    <property type="project" value="InterPro"/>
</dbReference>
<feature type="transmembrane region" description="Helical" evidence="10">
    <location>
        <begin position="825"/>
        <end position="846"/>
    </location>
</feature>
<dbReference type="Pfam" id="PF00005">
    <property type="entry name" value="ABC_tran"/>
    <property type="match status" value="1"/>
</dbReference>
<keyword evidence="3 10" id="KW-0812">Transmembrane</keyword>
<keyword evidence="5" id="KW-0067">ATP-binding</keyword>
<feature type="transmembrane region" description="Helical" evidence="10">
    <location>
        <begin position="38"/>
        <end position="60"/>
    </location>
</feature>
<evidence type="ECO:0000256" key="6">
    <source>
        <dbReference type="ARBA" id="ARBA00022989"/>
    </source>
</evidence>
<feature type="transmembrane region" description="Helical" evidence="10">
    <location>
        <begin position="673"/>
        <end position="699"/>
    </location>
</feature>
<proteinExistence type="predicted"/>
<evidence type="ECO:0000256" key="3">
    <source>
        <dbReference type="ARBA" id="ARBA00022692"/>
    </source>
</evidence>
<dbReference type="InterPro" id="IPR017871">
    <property type="entry name" value="ABC_transporter-like_CS"/>
</dbReference>
<dbReference type="SMART" id="SM00382">
    <property type="entry name" value="AAA"/>
    <property type="match status" value="1"/>
</dbReference>
<dbReference type="CDD" id="cd16461">
    <property type="entry name" value="RING-H2_EL5-like"/>
    <property type="match status" value="1"/>
</dbReference>
<dbReference type="FunFam" id="3.40.50.300:FF:001473">
    <property type="entry name" value="ATP-binding cassette transporter"/>
    <property type="match status" value="1"/>
</dbReference>
<dbReference type="InterPro" id="IPR027417">
    <property type="entry name" value="P-loop_NTPase"/>
</dbReference>
<dbReference type="SUPFAM" id="SSF57850">
    <property type="entry name" value="RING/U-box"/>
    <property type="match status" value="1"/>
</dbReference>
<dbReference type="InterPro" id="IPR003439">
    <property type="entry name" value="ABC_transporter-like_ATP-bd"/>
</dbReference>
<feature type="transmembrane region" description="Helical" evidence="10">
    <location>
        <begin position="631"/>
        <end position="652"/>
    </location>
</feature>
<keyword evidence="8" id="KW-0479">Metal-binding</keyword>
<feature type="transmembrane region" description="Helical" evidence="10">
    <location>
        <begin position="705"/>
        <end position="729"/>
    </location>
</feature>
<dbReference type="InterPro" id="IPR050352">
    <property type="entry name" value="ABCG_transporters"/>
</dbReference>
<dbReference type="InterPro" id="IPR003593">
    <property type="entry name" value="AAA+_ATPase"/>
</dbReference>